<evidence type="ECO:0000313" key="3">
    <source>
        <dbReference type="Proteomes" id="UP001347796"/>
    </source>
</evidence>
<reference evidence="2 3" key="1">
    <citation type="submission" date="2024-01" db="EMBL/GenBank/DDBJ databases">
        <title>The genome of the rayed Mediterranean limpet Patella caerulea (Linnaeus, 1758).</title>
        <authorList>
            <person name="Anh-Thu Weber A."/>
            <person name="Halstead-Nussloch G."/>
        </authorList>
    </citation>
    <scope>NUCLEOTIDE SEQUENCE [LARGE SCALE GENOMIC DNA]</scope>
    <source>
        <strain evidence="2">AATW-2023a</strain>
        <tissue evidence="2">Whole specimen</tissue>
    </source>
</reference>
<sequence length="762" mass="86381">MTNRLTTFFILALLAEVSHGVTPGPVRINHWFDDQIYNMTVNDVIWFKNSPLRFRKDWKEYSSARGELKGLLDTPHQGTDRLGDFETATWYLGVDDNVVALGFKVYDQKNYLILQQHYLNKTSGTSAGNKDLLISAFPGFVVDDSMQGEIGYMAYAGMMFGNEDLKFGTWSPGKVEITTGTAGGPIAFFDKKDNVVIIAPFSEFMSASTMMDNSTNPETLDWGIMGGVMEVPEDFMAQFMIFYSPNGINKAFQEWGSLMRDFYGKESSYRKSDMTINYLGFWTDNGGYYYHKTEDGNDYEQTIYDIQKTGKEQGIPYRYIQYDDWFYKRGKGVWNNGSGTIHWDAMPSVFPSGMRKVYENTEWPVLAHNMYWSNQTTYARQNGGDYNFLLDYDGNALPFEERFWNDLFKYSRTWGLIVYEQDFMYMNTDSINETVSDVISAKTWMMEMGNAARKNGLTIQYCMEYPRHVMQSLEIPVVTQARVMQDNVPGSVNWQIGYSSIFAEAMGIAPFKDNFWTTTEQSGNPYNRSEPNTALQAMIATMSTGPVGPSDKIGTTNVTLLLRCCNAEGLILKPTVPFTAINKQIQQMAYGNNFGPDGDLYTTYSDISGYKFGAISAANMKSSYSLSIQDTGLDMSSNNGTLMSSDLYINVELIEFTDSKPLQITTDCATTVFCLYYYSPVFKVGNDNVLVYGEMNKWAPVSSNRVKEIRINSVDMFLTLSGGPNEIVSFRFFRNMKEEIIKCSLGPNGVAEMSFNNHLCNY</sequence>
<gene>
    <name evidence="2" type="ORF">SNE40_022775</name>
</gene>
<evidence type="ECO:0000256" key="1">
    <source>
        <dbReference type="SAM" id="SignalP"/>
    </source>
</evidence>
<feature type="signal peptide" evidence="1">
    <location>
        <begin position="1"/>
        <end position="20"/>
    </location>
</feature>
<organism evidence="2 3">
    <name type="scientific">Patella caerulea</name>
    <name type="common">Rayed Mediterranean limpet</name>
    <dbReference type="NCBI Taxonomy" id="87958"/>
    <lineage>
        <taxon>Eukaryota</taxon>
        <taxon>Metazoa</taxon>
        <taxon>Spiralia</taxon>
        <taxon>Lophotrochozoa</taxon>
        <taxon>Mollusca</taxon>
        <taxon>Gastropoda</taxon>
        <taxon>Patellogastropoda</taxon>
        <taxon>Patelloidea</taxon>
        <taxon>Patellidae</taxon>
        <taxon>Patella</taxon>
    </lineage>
</organism>
<keyword evidence="1" id="KW-0732">Signal</keyword>
<dbReference type="EMBL" id="JAZGQO010000021">
    <property type="protein sequence ID" value="KAK6165975.1"/>
    <property type="molecule type" value="Genomic_DNA"/>
</dbReference>
<dbReference type="Proteomes" id="UP001347796">
    <property type="component" value="Unassembled WGS sequence"/>
</dbReference>
<name>A0AAN8IVD9_PATCE</name>
<feature type="chain" id="PRO_5043047402" evidence="1">
    <location>
        <begin position="21"/>
        <end position="762"/>
    </location>
</feature>
<protein>
    <submittedName>
        <fullName evidence="2">Uncharacterized protein</fullName>
    </submittedName>
</protein>
<keyword evidence="3" id="KW-1185">Reference proteome</keyword>
<dbReference type="AlphaFoldDB" id="A0AAN8IVD9"/>
<evidence type="ECO:0000313" key="2">
    <source>
        <dbReference type="EMBL" id="KAK6165975.1"/>
    </source>
</evidence>
<accession>A0AAN8IVD9</accession>
<comment type="caution">
    <text evidence="2">The sequence shown here is derived from an EMBL/GenBank/DDBJ whole genome shotgun (WGS) entry which is preliminary data.</text>
</comment>
<proteinExistence type="predicted"/>